<sequence>MFYFYRNILIASVAFVFLATAVSAAPVEDKDPEENDFEAEEGEEELSEEEEDDDDSKGQHMKGAGAQQATMVPKGPGVTVLPGTSPVGEPPNGQKVNGAGAVQTSLGSSGGSSATAAGTDGSNGRDSQALPSSSQGAVLSVAGHGSSGSKVPGSPSQVSLSQVPSSHVSSLMTSEQTSGSAFVSSEVQSQTEEAATADGSTHENGDNGESQTVHIGSQIEAPGSESVLEKSETETNGNGHKQLINGQETGHPGMNNFMEGTTQIDSTGGFDSFGSNLEITGIIDHSSHDFLIGLMGGMGDSFAPDPYTDTIDHMGLAFQVESTGAGLDPGLPAIISSAQPAPHSAGKGPVASASVTSDNGAQYNSPGDMREGADNSGADSPNINGNGRLRPVTDIHKGDPSGTGIHLYTTGEHHGLITNTDTAETLDVKDPTISPVTKIPSEAAVTSHAVGVGMQTDVTAGLEGEPVTNGHRQIDITIMGDAIYSSRSPDTLGYESTGVTEAISNHTDSVTDTRAGFTDASQTHSSMVQTELIVTGDPVGVSSQTDATGTAVAAPQGTLRGLSQPGATEQTQPAVSAGEQYHTSGQGPEGAENVELEDTC</sequence>
<comment type="caution">
    <text evidence="1">The sequence shown here is derived from an EMBL/GenBank/DDBJ whole genome shotgun (WGS) entry which is preliminary data.</text>
</comment>
<organism evidence="1 2">
    <name type="scientific">Pangasius djambal</name>
    <dbReference type="NCBI Taxonomy" id="1691987"/>
    <lineage>
        <taxon>Eukaryota</taxon>
        <taxon>Metazoa</taxon>
        <taxon>Chordata</taxon>
        <taxon>Craniata</taxon>
        <taxon>Vertebrata</taxon>
        <taxon>Euteleostomi</taxon>
        <taxon>Actinopterygii</taxon>
        <taxon>Neopterygii</taxon>
        <taxon>Teleostei</taxon>
        <taxon>Ostariophysi</taxon>
        <taxon>Siluriformes</taxon>
        <taxon>Pangasiidae</taxon>
        <taxon>Pangasius</taxon>
    </lineage>
</organism>
<gene>
    <name evidence="1" type="ORF">PDJAM_G00142750</name>
</gene>
<evidence type="ECO:0000313" key="1">
    <source>
        <dbReference type="EMBL" id="MCJ8746522.1"/>
    </source>
</evidence>
<reference evidence="1" key="1">
    <citation type="submission" date="2020-02" db="EMBL/GenBank/DDBJ databases">
        <title>Genome sequencing of the panga catfish, Pangasius djambal.</title>
        <authorList>
            <person name="Wen M."/>
            <person name="Zahm M."/>
            <person name="Roques C."/>
            <person name="Cabau C."/>
            <person name="Klopp C."/>
            <person name="Donnadieu C."/>
            <person name="Jouanno E."/>
            <person name="Avarre J.-C."/>
            <person name="Campet M."/>
            <person name="Ha T."/>
            <person name="Dugue R."/>
            <person name="Lampietro C."/>
            <person name="Louis A."/>
            <person name="Herpin A."/>
            <person name="Echchiki A."/>
            <person name="Berthelot C."/>
            <person name="Parey E."/>
            <person name="Roest-Crollius H."/>
            <person name="Braasch I."/>
            <person name="Postlethwait J.H."/>
            <person name="Bobe J."/>
            <person name="Montfort J."/>
            <person name="Bouchez O."/>
            <person name="Begum T."/>
            <person name="Schartl M."/>
            <person name="Gustiano R."/>
            <person name="Guiguen Y."/>
        </authorList>
    </citation>
    <scope>NUCLEOTIDE SEQUENCE</scope>
    <source>
        <strain evidence="1">Pdj_M5554</strain>
    </source>
</reference>
<keyword evidence="2" id="KW-1185">Reference proteome</keyword>
<dbReference type="EMBL" id="CM040997">
    <property type="protein sequence ID" value="MCJ8746522.1"/>
    <property type="molecule type" value="Genomic_DNA"/>
</dbReference>
<name>A0ACC5ZFD7_9TELE</name>
<proteinExistence type="predicted"/>
<accession>A0ACC5ZFD7</accession>
<evidence type="ECO:0000313" key="2">
    <source>
        <dbReference type="Proteomes" id="UP000830395"/>
    </source>
</evidence>
<dbReference type="Proteomes" id="UP000830395">
    <property type="component" value="Chromosome 23"/>
</dbReference>
<protein>
    <submittedName>
        <fullName evidence="1">Uncharacterized protein</fullName>
    </submittedName>
</protein>